<dbReference type="NCBIfam" id="TIGR04087">
    <property type="entry name" value="YqxM_for_SipW"/>
    <property type="match status" value="1"/>
</dbReference>
<dbReference type="EMBL" id="RKRF01000008">
    <property type="protein sequence ID" value="RPF54025.1"/>
    <property type="molecule type" value="Genomic_DNA"/>
</dbReference>
<feature type="compositionally biased region" description="Basic and acidic residues" evidence="1">
    <location>
        <begin position="209"/>
        <end position="243"/>
    </location>
</feature>
<feature type="region of interest" description="Disordered" evidence="1">
    <location>
        <begin position="174"/>
        <end position="289"/>
    </location>
</feature>
<dbReference type="AlphaFoldDB" id="A0A3N5C6T5"/>
<accession>A0A3N5C6T5</accession>
<protein>
    <submittedName>
        <fullName evidence="2">YqxM protein</fullName>
    </submittedName>
</protein>
<feature type="compositionally biased region" description="Acidic residues" evidence="1">
    <location>
        <begin position="276"/>
        <end position="289"/>
    </location>
</feature>
<feature type="compositionally biased region" description="Acidic residues" evidence="1">
    <location>
        <begin position="244"/>
        <end position="254"/>
    </location>
</feature>
<name>A0A3N5C6T5_9BACI</name>
<evidence type="ECO:0000313" key="2">
    <source>
        <dbReference type="EMBL" id="RPF54025.1"/>
    </source>
</evidence>
<comment type="caution">
    <text evidence="2">The sequence shown here is derived from an EMBL/GenBank/DDBJ whole genome shotgun (WGS) entry which is preliminary data.</text>
</comment>
<evidence type="ECO:0000256" key="1">
    <source>
        <dbReference type="SAM" id="MobiDB-lite"/>
    </source>
</evidence>
<dbReference type="GO" id="GO:0097311">
    <property type="term" value="C:bacterial biofilm matrix"/>
    <property type="evidence" value="ECO:0007669"/>
    <property type="project" value="InterPro"/>
</dbReference>
<keyword evidence="3" id="KW-1185">Reference proteome</keyword>
<gene>
    <name evidence="2" type="ORF">EDC24_1213</name>
</gene>
<dbReference type="RefSeq" id="WP_124220712.1">
    <property type="nucleotide sequence ID" value="NZ_RKRF01000008.1"/>
</dbReference>
<proteinExistence type="predicted"/>
<reference evidence="2 3" key="1">
    <citation type="submission" date="2018-11" db="EMBL/GenBank/DDBJ databases">
        <title>Genomic Encyclopedia of Type Strains, Phase IV (KMG-IV): sequencing the most valuable type-strain genomes for metagenomic binning, comparative biology and taxonomic classification.</title>
        <authorList>
            <person name="Goeker M."/>
        </authorList>
    </citation>
    <scope>NUCLEOTIDE SEQUENCE [LARGE SCALE GENOMIC DNA]</scope>
    <source>
        <strain evidence="2 3">DSM 18090</strain>
    </source>
</reference>
<dbReference type="Proteomes" id="UP000276443">
    <property type="component" value="Unassembled WGS sequence"/>
</dbReference>
<dbReference type="OrthoDB" id="2560527at2"/>
<organism evidence="2 3">
    <name type="scientific">Aquisalibacillus elongatus</name>
    <dbReference type="NCBI Taxonomy" id="485577"/>
    <lineage>
        <taxon>Bacteria</taxon>
        <taxon>Bacillati</taxon>
        <taxon>Bacillota</taxon>
        <taxon>Bacilli</taxon>
        <taxon>Bacillales</taxon>
        <taxon>Bacillaceae</taxon>
        <taxon>Aquisalibacillus</taxon>
    </lineage>
</organism>
<dbReference type="InterPro" id="IPR023848">
    <property type="entry name" value="TasA"/>
</dbReference>
<evidence type="ECO:0000313" key="3">
    <source>
        <dbReference type="Proteomes" id="UP000276443"/>
    </source>
</evidence>
<sequence length="289" mass="32393">MRKSRLTERRKRELKKSLILKPLVGVYLMFLFLSSITGSTEAAFNDVEGLSASLKVGWEIDEDEKWDKSSLSFDGMEVGGNCDRIYAYVKNGGDGDMEVPWSYQVIKISQGNDEDVIHEGETPLIDSSETAELAYEGELENGKYKFKFVRPEGHPSGDSGGFSSEITLTNCEEQGNEEDDDQGGPPDKCSDDFPGNPPRECEDQEQPNDNEKSIGEKSVDEESKEVEEKETNETQENEQKSETESEEETLESNEQETKNTEEENSENDTESKTEENNDSEDGNNESEGN</sequence>